<feature type="non-terminal residue" evidence="1">
    <location>
        <position position="223"/>
    </location>
</feature>
<dbReference type="SUPFAM" id="SSF50978">
    <property type="entry name" value="WD40 repeat-like"/>
    <property type="match status" value="1"/>
</dbReference>
<evidence type="ECO:0000313" key="2">
    <source>
        <dbReference type="Proteomes" id="UP001139887"/>
    </source>
</evidence>
<dbReference type="InterPro" id="IPR015943">
    <property type="entry name" value="WD40/YVTN_repeat-like_dom_sf"/>
</dbReference>
<dbReference type="EMBL" id="JANBUW010000035">
    <property type="protein sequence ID" value="KAJ2850334.1"/>
    <property type="molecule type" value="Genomic_DNA"/>
</dbReference>
<dbReference type="InterPro" id="IPR036322">
    <property type="entry name" value="WD40_repeat_dom_sf"/>
</dbReference>
<proteinExistence type="predicted"/>
<organism evidence="1 2">
    <name type="scientific">Coemansia brasiliensis</name>
    <dbReference type="NCBI Taxonomy" id="2650707"/>
    <lineage>
        <taxon>Eukaryota</taxon>
        <taxon>Fungi</taxon>
        <taxon>Fungi incertae sedis</taxon>
        <taxon>Zoopagomycota</taxon>
        <taxon>Kickxellomycotina</taxon>
        <taxon>Kickxellomycetes</taxon>
        <taxon>Kickxellales</taxon>
        <taxon>Kickxellaceae</taxon>
        <taxon>Coemansia</taxon>
    </lineage>
</organism>
<dbReference type="OrthoDB" id="427795at2759"/>
<evidence type="ECO:0000313" key="1">
    <source>
        <dbReference type="EMBL" id="KAJ2850334.1"/>
    </source>
</evidence>
<sequence length="223" mass="24411">MEANQGASQVYGIERHTLCLASISGDTIRSRFALGTLGITEPSEIHLVDFDSDEKALSSTVYKHKCGIRALESTPWSASQLLVINHGAAVASLPVELVELPEDNLETEPCTQERPVKSIAELDISSAESSLPRSLACHPASYCQQAAVVSPTEVSIWEVGQGKFEHMHSISASRYSLEEIQAAAWHPTNAFHLSTTDDMCVRSWDLRADPKNMQTMTIDYAHS</sequence>
<dbReference type="PANTHER" id="PTHR14205">
    <property type="entry name" value="WD-REPEAT PROTEIN"/>
    <property type="match status" value="1"/>
</dbReference>
<dbReference type="GO" id="GO:0016567">
    <property type="term" value="P:protein ubiquitination"/>
    <property type="evidence" value="ECO:0007669"/>
    <property type="project" value="TreeGrafter"/>
</dbReference>
<dbReference type="Proteomes" id="UP001139887">
    <property type="component" value="Unassembled WGS sequence"/>
</dbReference>
<dbReference type="AlphaFoldDB" id="A0A9W8I7Y2"/>
<protein>
    <submittedName>
        <fullName evidence="1">Uncharacterized protein</fullName>
    </submittedName>
</protein>
<gene>
    <name evidence="1" type="ORF">IWW36_001951</name>
</gene>
<comment type="caution">
    <text evidence="1">The sequence shown here is derived from an EMBL/GenBank/DDBJ whole genome shotgun (WGS) entry which is preliminary data.</text>
</comment>
<reference evidence="1" key="1">
    <citation type="submission" date="2022-07" db="EMBL/GenBank/DDBJ databases">
        <title>Phylogenomic reconstructions and comparative analyses of Kickxellomycotina fungi.</title>
        <authorList>
            <person name="Reynolds N.K."/>
            <person name="Stajich J.E."/>
            <person name="Barry K."/>
            <person name="Grigoriev I.V."/>
            <person name="Crous P."/>
            <person name="Smith M.E."/>
        </authorList>
    </citation>
    <scope>NUCLEOTIDE SEQUENCE</scope>
    <source>
        <strain evidence="1">NRRL 1566</strain>
    </source>
</reference>
<dbReference type="PANTHER" id="PTHR14205:SF15">
    <property type="entry name" value="EARP AND GARP COMPLEX-INTERACTING PROTEIN 1"/>
    <property type="match status" value="1"/>
</dbReference>
<dbReference type="Gene3D" id="2.130.10.10">
    <property type="entry name" value="YVTN repeat-like/Quinoprotein amine dehydrogenase"/>
    <property type="match status" value="1"/>
</dbReference>
<accession>A0A9W8I7Y2</accession>
<name>A0A9W8I7Y2_9FUNG</name>
<dbReference type="InterPro" id="IPR040323">
    <property type="entry name" value="EIPR1"/>
</dbReference>
<keyword evidence="2" id="KW-1185">Reference proteome</keyword>